<organism evidence="1 2">
    <name type="scientific">Meloidogyne incognita</name>
    <name type="common">Southern root-knot nematode worm</name>
    <name type="synonym">Oxyuris incognita</name>
    <dbReference type="NCBI Taxonomy" id="6306"/>
    <lineage>
        <taxon>Eukaryota</taxon>
        <taxon>Metazoa</taxon>
        <taxon>Ecdysozoa</taxon>
        <taxon>Nematoda</taxon>
        <taxon>Chromadorea</taxon>
        <taxon>Rhabditida</taxon>
        <taxon>Tylenchina</taxon>
        <taxon>Tylenchomorpha</taxon>
        <taxon>Tylenchoidea</taxon>
        <taxon>Meloidogynidae</taxon>
        <taxon>Meloidogyninae</taxon>
        <taxon>Meloidogyne</taxon>
        <taxon>Meloidogyne incognita group</taxon>
    </lineage>
</organism>
<dbReference type="AlphaFoldDB" id="A0A914NUL6"/>
<sequence>NTLCLSCITNYTIVFRVQFTAKSFVIVLVRLARIEILHLVLDNVLQLIVHRVQEHREVELEVKELVVQLCQHFVML</sequence>
<evidence type="ECO:0000313" key="1">
    <source>
        <dbReference type="Proteomes" id="UP000887563"/>
    </source>
</evidence>
<reference evidence="2" key="1">
    <citation type="submission" date="2022-11" db="UniProtKB">
        <authorList>
            <consortium name="WormBaseParasite"/>
        </authorList>
    </citation>
    <scope>IDENTIFICATION</scope>
</reference>
<evidence type="ECO:0000313" key="2">
    <source>
        <dbReference type="WBParaSite" id="Minc3s10815g44382"/>
    </source>
</evidence>
<proteinExistence type="predicted"/>
<protein>
    <submittedName>
        <fullName evidence="2">Uncharacterized protein</fullName>
    </submittedName>
</protein>
<accession>A0A914NUL6</accession>
<name>A0A914NUL6_MELIC</name>
<dbReference type="WBParaSite" id="Minc3s10815g44382">
    <property type="protein sequence ID" value="Minc3s10815g44382"/>
    <property type="gene ID" value="Minc3s10815g44382"/>
</dbReference>
<dbReference type="Proteomes" id="UP000887563">
    <property type="component" value="Unplaced"/>
</dbReference>
<keyword evidence="1" id="KW-1185">Reference proteome</keyword>